<feature type="compositionally biased region" description="Polar residues" evidence="1">
    <location>
        <begin position="449"/>
        <end position="486"/>
    </location>
</feature>
<organism evidence="2 3">
    <name type="scientific">Diplodia corticola</name>
    <dbReference type="NCBI Taxonomy" id="236234"/>
    <lineage>
        <taxon>Eukaryota</taxon>
        <taxon>Fungi</taxon>
        <taxon>Dikarya</taxon>
        <taxon>Ascomycota</taxon>
        <taxon>Pezizomycotina</taxon>
        <taxon>Dothideomycetes</taxon>
        <taxon>Dothideomycetes incertae sedis</taxon>
        <taxon>Botryosphaeriales</taxon>
        <taxon>Botryosphaeriaceae</taxon>
        <taxon>Diplodia</taxon>
    </lineage>
</organism>
<feature type="compositionally biased region" description="Polar residues" evidence="1">
    <location>
        <begin position="608"/>
        <end position="617"/>
    </location>
</feature>
<name>A0A1J9RVZ8_9PEZI</name>
<dbReference type="EMBL" id="MNUE01000037">
    <property type="protein sequence ID" value="OJD32551.1"/>
    <property type="molecule type" value="Genomic_DNA"/>
</dbReference>
<gene>
    <name evidence="2" type="ORF">BKCO1_37000175</name>
</gene>
<feature type="region of interest" description="Disordered" evidence="1">
    <location>
        <begin position="1"/>
        <end position="106"/>
    </location>
</feature>
<feature type="compositionally biased region" description="Low complexity" evidence="1">
    <location>
        <begin position="50"/>
        <end position="59"/>
    </location>
</feature>
<evidence type="ECO:0000313" key="3">
    <source>
        <dbReference type="Proteomes" id="UP000183809"/>
    </source>
</evidence>
<protein>
    <submittedName>
        <fullName evidence="2">Proteophosphoglycan 5</fullName>
    </submittedName>
</protein>
<feature type="compositionally biased region" description="Polar residues" evidence="1">
    <location>
        <begin position="666"/>
        <end position="689"/>
    </location>
</feature>
<sequence length="1185" mass="125942">MSDDEADTIVVAMAAPNGPLGDSFEVDVAAGSVRPNSPAKLPRKRRTPAARRTPLVPAPSVRPKRNTTRNSRSGSSVDSAPYSHSPSPSVASTNSAASTATSSPINRNSSIANAAAIAAAQNTRLVRMKKQLCTQWGIQVTDLNVTFNSTNVANGPPSPSPLSAEPSVEQLARMAELTDASFTQAMVALKRAKVQRLTGGSEAPSGAGEGRGDSDDEMVSWIPDDVDRATDLIMAEAKAGAGDSVSKKRTAIQAGAHEERPRPAPAEREMEVGIQKRAGAQKGRPPPVEVRNELAGNRPQGLPTPTDEMDTRSERASVPRASSIEAMSEARHDAPQVKPIPSMQPQSQLQPAVVIGPALEPATTPSQAPSETPCLQPHAKVVTGPVLVQSSLPPAQTTRPQPQAQGHVLNGSPQEQPTPSQIEPTLSESHLQPHRQTEETKGVVPVQLTPLQGQASQLKTSNETIQTQSTLSQTHKTKRQNQSDPSTGLVAEAAQSHSVPSQVQPAQSHSQSGRGTEETTPAARTDAATSRPNPQTESVSETTRPKSTPSQTPSQPPPVEQITLSQALREAEPPCGVGVRQTPEPWSTRKRKELSTLTHPYIAQTSVFPVRPSTASPTLPRPQALPQPASNSTAPNSPISGGAVTSRRMSYDPVWIGIVPNGVASSSTGSSGYEPNSPKTNCQRANAPQMSVPMPNSAMPTAPMSIVNTTMMNAGAPSLGASNSLVQKSPVSNASACNANLQSAAINGTASGNIPNDTTSGEFNDSAQRPVGLVEAGGQNAGSYQHKGEATHAQSLAGTHLEALGRLENDQTLPPPVFDYILQCFSSLSASHVTVSPVTTIARTSSRSSFMLLQYSTIMVPFYMENSWTLASLNLESKAMTICGPQTEHTRTESAAISFFATSLDDTDHKTWKKTYISLGPPPNYWDQPIVCLVAAIHMFCGLNLLDQNPDPTVWRNVLVILLKGLTPGSPSIPRPTHKHDSDPFAAKDQDVDPAKFAVPPPPCPLYIKNYLAHINKALAAFRVRYHDRLTEARGLASHGAHARTLFSRLLEPAFLAEQNRAYETRLAEMRGLVDQTEDMMETLSRLKAPCSMGELKDCVEGAKRVETADAARMERLEWVTGKRDWVGGMVGDVADEAEGRAKKLEESWGDLWGTLDGEFGRLGALLGPHRSGAGGSGGGGGEKE</sequence>
<feature type="compositionally biased region" description="Polar residues" evidence="1">
    <location>
        <begin position="628"/>
        <end position="639"/>
    </location>
</feature>
<feature type="compositionally biased region" description="Polar residues" evidence="1">
    <location>
        <begin position="495"/>
        <end position="514"/>
    </location>
</feature>
<feature type="region of interest" description="Disordered" evidence="1">
    <location>
        <begin position="195"/>
        <end position="219"/>
    </location>
</feature>
<evidence type="ECO:0000313" key="2">
    <source>
        <dbReference type="EMBL" id="OJD32551.1"/>
    </source>
</evidence>
<dbReference type="Proteomes" id="UP000183809">
    <property type="component" value="Unassembled WGS sequence"/>
</dbReference>
<feature type="compositionally biased region" description="Low complexity" evidence="1">
    <location>
        <begin position="68"/>
        <end position="106"/>
    </location>
</feature>
<feature type="region of interest" description="Disordered" evidence="1">
    <location>
        <begin position="666"/>
        <end position="695"/>
    </location>
</feature>
<feature type="compositionally biased region" description="Polar residues" evidence="1">
    <location>
        <begin position="411"/>
        <end position="430"/>
    </location>
</feature>
<comment type="caution">
    <text evidence="2">The sequence shown here is derived from an EMBL/GenBank/DDBJ whole genome shotgun (WGS) entry which is preliminary data.</text>
</comment>
<proteinExistence type="predicted"/>
<feature type="region of interest" description="Disordered" evidence="1">
    <location>
        <begin position="608"/>
        <end position="645"/>
    </location>
</feature>
<dbReference type="GeneID" id="31015319"/>
<dbReference type="OrthoDB" id="10671112at2759"/>
<dbReference type="AlphaFoldDB" id="A0A1J9RVZ8"/>
<dbReference type="RefSeq" id="XP_020128811.1">
    <property type="nucleotide sequence ID" value="XM_020275058.1"/>
</dbReference>
<feature type="compositionally biased region" description="Basic and acidic residues" evidence="1">
    <location>
        <begin position="256"/>
        <end position="271"/>
    </location>
</feature>
<accession>A0A1J9RVZ8</accession>
<feature type="region of interest" description="Disordered" evidence="1">
    <location>
        <begin position="237"/>
        <end position="591"/>
    </location>
</feature>
<evidence type="ECO:0000256" key="1">
    <source>
        <dbReference type="SAM" id="MobiDB-lite"/>
    </source>
</evidence>
<feature type="compositionally biased region" description="Low complexity" evidence="1">
    <location>
        <begin position="393"/>
        <end position="405"/>
    </location>
</feature>
<feature type="compositionally biased region" description="Polar residues" evidence="1">
    <location>
        <begin position="527"/>
        <end position="541"/>
    </location>
</feature>
<reference evidence="2 3" key="1">
    <citation type="submission" date="2016-10" db="EMBL/GenBank/DDBJ databases">
        <title>Proteomics and genomics reveal pathogen-plant mechanisms compatible with a hemibiotrophic lifestyle of Diplodia corticola.</title>
        <authorList>
            <person name="Fernandes I."/>
            <person name="De Jonge R."/>
            <person name="Van De Peer Y."/>
            <person name="Devreese B."/>
            <person name="Alves A."/>
            <person name="Esteves A.C."/>
        </authorList>
    </citation>
    <scope>NUCLEOTIDE SEQUENCE [LARGE SCALE GENOMIC DNA]</scope>
    <source>
        <strain evidence="2 3">CBS 112549</strain>
    </source>
</reference>
<keyword evidence="3" id="KW-1185">Reference proteome</keyword>